<dbReference type="InterPro" id="IPR029787">
    <property type="entry name" value="Nucleotide_cyclase"/>
</dbReference>
<dbReference type="GO" id="GO:0043709">
    <property type="term" value="P:cell adhesion involved in single-species biofilm formation"/>
    <property type="evidence" value="ECO:0007669"/>
    <property type="project" value="TreeGrafter"/>
</dbReference>
<evidence type="ECO:0000259" key="4">
    <source>
        <dbReference type="PROSITE" id="PS50887"/>
    </source>
</evidence>
<dbReference type="Proteomes" id="UP000076643">
    <property type="component" value="Unassembled WGS sequence"/>
</dbReference>
<dbReference type="Gene3D" id="3.30.450.40">
    <property type="match status" value="1"/>
</dbReference>
<reference evidence="5 6" key="1">
    <citation type="submission" date="2013-07" db="EMBL/GenBank/DDBJ databases">
        <title>Comparative Genomic and Metabolomic Analysis of Twelve Strains of Pseudoalteromonas luteoviolacea.</title>
        <authorList>
            <person name="Vynne N.G."/>
            <person name="Mansson M."/>
            <person name="Gram L."/>
        </authorList>
    </citation>
    <scope>NUCLEOTIDE SEQUENCE [LARGE SCALE GENOMIC DNA]</scope>
    <source>
        <strain evidence="5 6">DSM 6061</strain>
    </source>
</reference>
<protein>
    <recommendedName>
        <fullName evidence="2">diguanylate cyclase</fullName>
        <ecNumber evidence="2">2.7.7.65</ecNumber>
    </recommendedName>
</protein>
<dbReference type="AlphaFoldDB" id="A0A166WC34"/>
<dbReference type="SUPFAM" id="SSF55073">
    <property type="entry name" value="Nucleotide cyclase"/>
    <property type="match status" value="1"/>
</dbReference>
<dbReference type="InterPro" id="IPR029016">
    <property type="entry name" value="GAF-like_dom_sf"/>
</dbReference>
<dbReference type="SUPFAM" id="SSF55781">
    <property type="entry name" value="GAF domain-like"/>
    <property type="match status" value="1"/>
</dbReference>
<evidence type="ECO:0000256" key="1">
    <source>
        <dbReference type="ARBA" id="ARBA00001946"/>
    </source>
</evidence>
<accession>A0A166WC34</accession>
<comment type="cofactor">
    <cofactor evidence="1">
        <name>Mg(2+)</name>
        <dbReference type="ChEBI" id="CHEBI:18420"/>
    </cofactor>
</comment>
<comment type="catalytic activity">
    <reaction evidence="3">
        <text>2 GTP = 3',3'-c-di-GMP + 2 diphosphate</text>
        <dbReference type="Rhea" id="RHEA:24898"/>
        <dbReference type="ChEBI" id="CHEBI:33019"/>
        <dbReference type="ChEBI" id="CHEBI:37565"/>
        <dbReference type="ChEBI" id="CHEBI:58805"/>
        <dbReference type="EC" id="2.7.7.65"/>
    </reaction>
</comment>
<organism evidence="5 6">
    <name type="scientific">Pseudoalteromonas luteoviolacea DSM 6061</name>
    <dbReference type="NCBI Taxonomy" id="1365250"/>
    <lineage>
        <taxon>Bacteria</taxon>
        <taxon>Pseudomonadati</taxon>
        <taxon>Pseudomonadota</taxon>
        <taxon>Gammaproteobacteria</taxon>
        <taxon>Alteromonadales</taxon>
        <taxon>Pseudoalteromonadaceae</taxon>
        <taxon>Pseudoalteromonas</taxon>
    </lineage>
</organism>
<dbReference type="EC" id="2.7.7.65" evidence="2"/>
<dbReference type="InterPro" id="IPR050469">
    <property type="entry name" value="Diguanylate_Cyclase"/>
</dbReference>
<dbReference type="PROSITE" id="PS50887">
    <property type="entry name" value="GGDEF"/>
    <property type="match status" value="1"/>
</dbReference>
<dbReference type="Pfam" id="PF00990">
    <property type="entry name" value="GGDEF"/>
    <property type="match status" value="1"/>
</dbReference>
<evidence type="ECO:0000256" key="3">
    <source>
        <dbReference type="ARBA" id="ARBA00034247"/>
    </source>
</evidence>
<comment type="caution">
    <text evidence="5">The sequence shown here is derived from an EMBL/GenBank/DDBJ whole genome shotgun (WGS) entry which is preliminary data.</text>
</comment>
<dbReference type="RefSeq" id="WP_063358874.1">
    <property type="nucleotide sequence ID" value="NZ_AQHB01000049.1"/>
</dbReference>
<dbReference type="SMART" id="SM00267">
    <property type="entry name" value="GGDEF"/>
    <property type="match status" value="1"/>
</dbReference>
<dbReference type="InterPro" id="IPR000160">
    <property type="entry name" value="GGDEF_dom"/>
</dbReference>
<evidence type="ECO:0000313" key="5">
    <source>
        <dbReference type="EMBL" id="KZN37126.1"/>
    </source>
</evidence>
<feature type="domain" description="GGDEF" evidence="4">
    <location>
        <begin position="203"/>
        <end position="333"/>
    </location>
</feature>
<proteinExistence type="predicted"/>
<dbReference type="FunFam" id="3.30.70.270:FF:000001">
    <property type="entry name" value="Diguanylate cyclase domain protein"/>
    <property type="match status" value="1"/>
</dbReference>
<evidence type="ECO:0000313" key="6">
    <source>
        <dbReference type="Proteomes" id="UP000076643"/>
    </source>
</evidence>
<dbReference type="GO" id="GO:0005886">
    <property type="term" value="C:plasma membrane"/>
    <property type="evidence" value="ECO:0007669"/>
    <property type="project" value="TreeGrafter"/>
</dbReference>
<dbReference type="EMBL" id="AUYB01000105">
    <property type="protein sequence ID" value="KZN37126.1"/>
    <property type="molecule type" value="Genomic_DNA"/>
</dbReference>
<dbReference type="NCBIfam" id="TIGR00254">
    <property type="entry name" value="GGDEF"/>
    <property type="match status" value="1"/>
</dbReference>
<dbReference type="GO" id="GO:1902201">
    <property type="term" value="P:negative regulation of bacterial-type flagellum-dependent cell motility"/>
    <property type="evidence" value="ECO:0007669"/>
    <property type="project" value="TreeGrafter"/>
</dbReference>
<dbReference type="Gene3D" id="3.30.70.270">
    <property type="match status" value="1"/>
</dbReference>
<dbReference type="PATRIC" id="fig|1365250.3.peg.3010"/>
<dbReference type="CDD" id="cd01949">
    <property type="entry name" value="GGDEF"/>
    <property type="match status" value="1"/>
</dbReference>
<sequence length="333" mass="37786">MSASPSYESICLPIKFMNALSRSQDLNETLNLISYWLPKIIESDRASVCLGNRPDETLEVYALFGNNAIKAKTILPIHGTMVGRVYQNKTLEIQNNLRKSEDLDCKKLHQGGLNSCMDAPLQKLGNCFGTLNIGSLSDSAYQPEDAVMLECIANWLANYLHSQMEISVQKKRAETDPLTETSNRRCLTTVGNEMFSRWKIKHQPFSMIMIDIDNFKRINDCYGHNAGDQVLINFSSVVRQVIRKSDHFFRMGGEEFVILVEGNDKSISKYAERIRQAVEDMSVQYEQSKIKITISCGVTSVHREDDKLECVYCRADQALYQSKQNGRNLTTVI</sequence>
<evidence type="ECO:0000256" key="2">
    <source>
        <dbReference type="ARBA" id="ARBA00012528"/>
    </source>
</evidence>
<dbReference type="InterPro" id="IPR003018">
    <property type="entry name" value="GAF"/>
</dbReference>
<dbReference type="GO" id="GO:0052621">
    <property type="term" value="F:diguanylate cyclase activity"/>
    <property type="evidence" value="ECO:0007669"/>
    <property type="project" value="UniProtKB-EC"/>
</dbReference>
<name>A0A166WC34_9GAMM</name>
<gene>
    <name evidence="5" type="ORF">N475_17060</name>
</gene>
<dbReference type="PANTHER" id="PTHR45138">
    <property type="entry name" value="REGULATORY COMPONENTS OF SENSORY TRANSDUCTION SYSTEM"/>
    <property type="match status" value="1"/>
</dbReference>
<dbReference type="PANTHER" id="PTHR45138:SF9">
    <property type="entry name" value="DIGUANYLATE CYCLASE DGCM-RELATED"/>
    <property type="match status" value="1"/>
</dbReference>
<dbReference type="InterPro" id="IPR043128">
    <property type="entry name" value="Rev_trsase/Diguanyl_cyclase"/>
</dbReference>
<keyword evidence="6" id="KW-1185">Reference proteome</keyword>
<dbReference type="Pfam" id="PF01590">
    <property type="entry name" value="GAF"/>
    <property type="match status" value="1"/>
</dbReference>